<dbReference type="RefSeq" id="WP_068911646.1">
    <property type="nucleotide sequence ID" value="NZ_MBEW02000001.1"/>
</dbReference>
<accession>A0A371IPA3</accession>
<feature type="domain" description="OmpR/PhoB-type" evidence="11">
    <location>
        <begin position="124"/>
        <end position="222"/>
    </location>
</feature>
<evidence type="ECO:0000313" key="12">
    <source>
        <dbReference type="EMBL" id="RDY22270.1"/>
    </source>
</evidence>
<dbReference type="Gene3D" id="1.10.10.10">
    <property type="entry name" value="Winged helix-like DNA-binding domain superfamily/Winged helix DNA-binding domain"/>
    <property type="match status" value="1"/>
</dbReference>
<evidence type="ECO:0000256" key="8">
    <source>
        <dbReference type="PROSITE-ProRule" id="PRU00169"/>
    </source>
</evidence>
<dbReference type="SUPFAM" id="SSF46894">
    <property type="entry name" value="C-terminal effector domain of the bipartite response regulators"/>
    <property type="match status" value="1"/>
</dbReference>
<proteinExistence type="predicted"/>
<organism evidence="12 13">
    <name type="scientific">Criibacterium bergeronii</name>
    <dbReference type="NCBI Taxonomy" id="1871336"/>
    <lineage>
        <taxon>Bacteria</taxon>
        <taxon>Bacillati</taxon>
        <taxon>Bacillota</taxon>
        <taxon>Clostridia</taxon>
        <taxon>Peptostreptococcales</taxon>
        <taxon>Filifactoraceae</taxon>
        <taxon>Criibacterium</taxon>
    </lineage>
</organism>
<dbReference type="GO" id="GO:0000976">
    <property type="term" value="F:transcription cis-regulatory region binding"/>
    <property type="evidence" value="ECO:0007669"/>
    <property type="project" value="TreeGrafter"/>
</dbReference>
<dbReference type="PANTHER" id="PTHR48111">
    <property type="entry name" value="REGULATOR OF RPOS"/>
    <property type="match status" value="1"/>
</dbReference>
<dbReference type="GO" id="GO:0005829">
    <property type="term" value="C:cytosol"/>
    <property type="evidence" value="ECO:0007669"/>
    <property type="project" value="TreeGrafter"/>
</dbReference>
<dbReference type="InterPro" id="IPR001867">
    <property type="entry name" value="OmpR/PhoB-type_DNA-bd"/>
</dbReference>
<dbReference type="InterPro" id="IPR039420">
    <property type="entry name" value="WalR-like"/>
</dbReference>
<evidence type="ECO:0000256" key="9">
    <source>
        <dbReference type="PROSITE-ProRule" id="PRU01091"/>
    </source>
</evidence>
<evidence type="ECO:0000256" key="2">
    <source>
        <dbReference type="ARBA" id="ARBA00022553"/>
    </source>
</evidence>
<dbReference type="EMBL" id="MBEW02000001">
    <property type="protein sequence ID" value="RDY22270.1"/>
    <property type="molecule type" value="Genomic_DNA"/>
</dbReference>
<dbReference type="InterPro" id="IPR011006">
    <property type="entry name" value="CheY-like_superfamily"/>
</dbReference>
<evidence type="ECO:0000256" key="6">
    <source>
        <dbReference type="ARBA" id="ARBA00023163"/>
    </source>
</evidence>
<evidence type="ECO:0000259" key="10">
    <source>
        <dbReference type="PROSITE" id="PS50110"/>
    </source>
</evidence>
<keyword evidence="5 9" id="KW-0238">DNA-binding</keyword>
<comment type="function">
    <text evidence="7">May play the central regulatory role in sporulation. It may be an element of the effector pathway responsible for the activation of sporulation genes in response to nutritional stress. Spo0A may act in concert with spo0H (a sigma factor) to control the expression of some genes that are critical to the sporulation process.</text>
</comment>
<dbReference type="GO" id="GO:0000156">
    <property type="term" value="F:phosphorelay response regulator activity"/>
    <property type="evidence" value="ECO:0007669"/>
    <property type="project" value="TreeGrafter"/>
</dbReference>
<reference evidence="12 13" key="1">
    <citation type="journal article" date="2016" name="Genome Announc.">
        <title>Draft Genome Sequence of Criibacterium bergeronii gen. nov., sp. nov., Strain CCRI-22567T, Isolated from a Vaginal Sample from a Woman with Bacterial Vaginosis.</title>
        <authorList>
            <person name="Maheux A.F."/>
            <person name="Berube E."/>
            <person name="Boudreau D.K."/>
            <person name="Raymond F."/>
            <person name="Corbeil J."/>
            <person name="Roy P.H."/>
            <person name="Boissinot M."/>
            <person name="Omar R.F."/>
        </authorList>
    </citation>
    <scope>NUCLEOTIDE SEQUENCE [LARGE SCALE GENOMIC DNA]</scope>
    <source>
        <strain evidence="12 13">CCRI-22567</strain>
    </source>
</reference>
<keyword evidence="6" id="KW-0804">Transcription</keyword>
<keyword evidence="3" id="KW-0902">Two-component regulatory system</keyword>
<evidence type="ECO:0000256" key="3">
    <source>
        <dbReference type="ARBA" id="ARBA00023012"/>
    </source>
</evidence>
<keyword evidence="13" id="KW-1185">Reference proteome</keyword>
<dbReference type="SUPFAM" id="SSF52172">
    <property type="entry name" value="CheY-like"/>
    <property type="match status" value="1"/>
</dbReference>
<dbReference type="PROSITE" id="PS50110">
    <property type="entry name" value="RESPONSE_REGULATORY"/>
    <property type="match status" value="1"/>
</dbReference>
<dbReference type="Pfam" id="PF00486">
    <property type="entry name" value="Trans_reg_C"/>
    <property type="match status" value="1"/>
</dbReference>
<name>A0A371IPA3_9FIRM</name>
<dbReference type="SMART" id="SM00862">
    <property type="entry name" value="Trans_reg_C"/>
    <property type="match status" value="1"/>
</dbReference>
<dbReference type="SMART" id="SM00448">
    <property type="entry name" value="REC"/>
    <property type="match status" value="1"/>
</dbReference>
<evidence type="ECO:0000313" key="13">
    <source>
        <dbReference type="Proteomes" id="UP000093352"/>
    </source>
</evidence>
<dbReference type="InterPro" id="IPR016032">
    <property type="entry name" value="Sig_transdc_resp-reg_C-effctor"/>
</dbReference>
<keyword evidence="2 8" id="KW-0597">Phosphoprotein</keyword>
<evidence type="ECO:0000256" key="5">
    <source>
        <dbReference type="ARBA" id="ARBA00023125"/>
    </source>
</evidence>
<protein>
    <recommendedName>
        <fullName evidence="1">Stage 0 sporulation protein A homolog</fullName>
    </recommendedName>
</protein>
<dbReference type="STRING" id="1871336.BBG48_01000"/>
<dbReference type="FunFam" id="3.40.50.2300:FF:000001">
    <property type="entry name" value="DNA-binding response regulator PhoB"/>
    <property type="match status" value="1"/>
</dbReference>
<gene>
    <name evidence="12" type="ORF">BBG48_000710</name>
</gene>
<dbReference type="Gene3D" id="3.40.50.2300">
    <property type="match status" value="1"/>
</dbReference>
<feature type="domain" description="Response regulatory" evidence="10">
    <location>
        <begin position="2"/>
        <end position="116"/>
    </location>
</feature>
<dbReference type="InterPro" id="IPR036388">
    <property type="entry name" value="WH-like_DNA-bd_sf"/>
</dbReference>
<evidence type="ECO:0000256" key="1">
    <source>
        <dbReference type="ARBA" id="ARBA00018672"/>
    </source>
</evidence>
<evidence type="ECO:0000256" key="4">
    <source>
        <dbReference type="ARBA" id="ARBA00023015"/>
    </source>
</evidence>
<evidence type="ECO:0000256" key="7">
    <source>
        <dbReference type="ARBA" id="ARBA00024867"/>
    </source>
</evidence>
<dbReference type="AlphaFoldDB" id="A0A371IPA3"/>
<dbReference type="Proteomes" id="UP000093352">
    <property type="component" value="Unassembled WGS sequence"/>
</dbReference>
<feature type="DNA-binding region" description="OmpR/PhoB-type" evidence="9">
    <location>
        <begin position="124"/>
        <end position="222"/>
    </location>
</feature>
<dbReference type="Pfam" id="PF00072">
    <property type="entry name" value="Response_reg"/>
    <property type="match status" value="1"/>
</dbReference>
<evidence type="ECO:0000259" key="11">
    <source>
        <dbReference type="PROSITE" id="PS51755"/>
    </source>
</evidence>
<dbReference type="CDD" id="cd00383">
    <property type="entry name" value="trans_reg_C"/>
    <property type="match status" value="1"/>
</dbReference>
<sequence>MNILIVEDEVALADAIQELLTKEKYIVDVVYDGQTGYDYATSFNYDAIILDVMLPKMNGFEVLSKLRDEKVETPIVMLTALSQTDDKIKGLDFGADDYMTKPFDTKELLARLRAVTRRKGEVVIDTLDYGDISLNLDEGVLTGPKCSMALRYKEFKIMNFLLSRPKMVATKDDIIVNIWGVESDIEENNVEVYISFLRKKLAFLKSKVTIQTIRKVGYKLDYKGK</sequence>
<keyword evidence="4" id="KW-0805">Transcription regulation</keyword>
<dbReference type="GO" id="GO:0006355">
    <property type="term" value="P:regulation of DNA-templated transcription"/>
    <property type="evidence" value="ECO:0007669"/>
    <property type="project" value="InterPro"/>
</dbReference>
<comment type="caution">
    <text evidence="12">The sequence shown here is derived from an EMBL/GenBank/DDBJ whole genome shotgun (WGS) entry which is preliminary data.</text>
</comment>
<dbReference type="GO" id="GO:0032993">
    <property type="term" value="C:protein-DNA complex"/>
    <property type="evidence" value="ECO:0007669"/>
    <property type="project" value="TreeGrafter"/>
</dbReference>
<dbReference type="InterPro" id="IPR001789">
    <property type="entry name" value="Sig_transdc_resp-reg_receiver"/>
</dbReference>
<dbReference type="PROSITE" id="PS51755">
    <property type="entry name" value="OMPR_PHOB"/>
    <property type="match status" value="1"/>
</dbReference>
<dbReference type="PANTHER" id="PTHR48111:SF22">
    <property type="entry name" value="REGULATOR OF RPOS"/>
    <property type="match status" value="1"/>
</dbReference>
<feature type="modified residue" description="4-aspartylphosphate" evidence="8">
    <location>
        <position position="51"/>
    </location>
</feature>